<accession>A0A061B3C6</accession>
<evidence type="ECO:0000256" key="1">
    <source>
        <dbReference type="SAM" id="MobiDB-lite"/>
    </source>
</evidence>
<evidence type="ECO:0000313" key="2">
    <source>
        <dbReference type="EMBL" id="CDR43966.1"/>
    </source>
</evidence>
<proteinExistence type="predicted"/>
<dbReference type="EMBL" id="LK052943">
    <property type="protein sequence ID" value="CDR43966.1"/>
    <property type="molecule type" value="Genomic_DNA"/>
</dbReference>
<sequence length="215" mass="23560">MTALPNAQITKGGWKAQCNASEPFAEPHIPLFNEFGALSGQAQASLKQAAGVPCVEHDRIRPRLPHAYIPDAVVHKLTEDALRGVVLKPIFDALLAFAGNHYRREDLVKLNETHAVSLAAEEAANEWAILVTVEELSNRLIRRANYQQKRAGNEASIAIVREIQDKINEVKSWTEGLVNADFISITPATSRDEDSGKKATDGDDDGQGRKRSKTA</sequence>
<reference evidence="2" key="1">
    <citation type="journal article" date="2014" name="Genome Announc.">
        <title>Draft genome sequence of Rhodosporidium toruloides CECT1137, an oleaginous yeast of biotechnological interest.</title>
        <authorList>
            <person name="Morin N."/>
            <person name="Calcas X."/>
            <person name="Devillers H."/>
            <person name="Durrens P."/>
            <person name="Sherman D.J."/>
            <person name="Nicaud J.-M."/>
            <person name="Neuveglise C."/>
        </authorList>
    </citation>
    <scope>NUCLEOTIDE SEQUENCE</scope>
    <source>
        <strain evidence="2">CECT1137</strain>
    </source>
</reference>
<protein>
    <submittedName>
        <fullName evidence="2">RHTO0S08e08768g1_1</fullName>
    </submittedName>
</protein>
<name>A0A061B3C6_RHOTO</name>
<feature type="region of interest" description="Disordered" evidence="1">
    <location>
        <begin position="188"/>
        <end position="215"/>
    </location>
</feature>
<dbReference type="AlphaFoldDB" id="A0A061B3C6"/>
<organism evidence="2">
    <name type="scientific">Rhodotorula toruloides</name>
    <name type="common">Yeast</name>
    <name type="synonym">Rhodosporidium toruloides</name>
    <dbReference type="NCBI Taxonomy" id="5286"/>
    <lineage>
        <taxon>Eukaryota</taxon>
        <taxon>Fungi</taxon>
        <taxon>Dikarya</taxon>
        <taxon>Basidiomycota</taxon>
        <taxon>Pucciniomycotina</taxon>
        <taxon>Microbotryomycetes</taxon>
        <taxon>Sporidiobolales</taxon>
        <taxon>Sporidiobolaceae</taxon>
        <taxon>Rhodotorula</taxon>
    </lineage>
</organism>
<gene>
    <name evidence="2" type="ORF">RHTO0S_08e08768g</name>
</gene>
<feature type="compositionally biased region" description="Basic and acidic residues" evidence="1">
    <location>
        <begin position="190"/>
        <end position="201"/>
    </location>
</feature>